<evidence type="ECO:0000313" key="2">
    <source>
        <dbReference type="EMBL" id="PZQ73750.1"/>
    </source>
</evidence>
<name>A0A2W5SFW0_VARPD</name>
<evidence type="ECO:0000313" key="3">
    <source>
        <dbReference type="Proteomes" id="UP000249135"/>
    </source>
</evidence>
<dbReference type="Proteomes" id="UP000249135">
    <property type="component" value="Unassembled WGS sequence"/>
</dbReference>
<dbReference type="Pfam" id="PF25967">
    <property type="entry name" value="RND-MFP_C"/>
    <property type="match status" value="1"/>
</dbReference>
<sequence length="88" mass="9197">ALTVPQVAVVPRDGFNTVMVLQPDQHVRQVRVEAGRRVGDRIEVRGELPRDARVVVAGAGFLNDGDLVRVGEAPAADASTTSAPGAAK</sequence>
<dbReference type="PANTHER" id="PTHR30469:SF15">
    <property type="entry name" value="HLYD FAMILY OF SECRETION PROTEINS"/>
    <property type="match status" value="1"/>
</dbReference>
<dbReference type="AlphaFoldDB" id="A0A2W5SFW0"/>
<feature type="domain" description="Multidrug resistance protein MdtA-like C-terminal permuted SH3" evidence="1">
    <location>
        <begin position="1"/>
        <end position="59"/>
    </location>
</feature>
<comment type="caution">
    <text evidence="2">The sequence shown here is derived from an EMBL/GenBank/DDBJ whole genome shotgun (WGS) entry which is preliminary data.</text>
</comment>
<reference evidence="2 3" key="1">
    <citation type="submission" date="2017-08" db="EMBL/GenBank/DDBJ databases">
        <title>Infants hospitalized years apart are colonized by the same room-sourced microbial strains.</title>
        <authorList>
            <person name="Brooks B."/>
            <person name="Olm M.R."/>
            <person name="Firek B.A."/>
            <person name="Baker R."/>
            <person name="Thomas B.C."/>
            <person name="Morowitz M.J."/>
            <person name="Banfield J.F."/>
        </authorList>
    </citation>
    <scope>NUCLEOTIDE SEQUENCE [LARGE SCALE GENOMIC DNA]</scope>
    <source>
        <strain evidence="2">S2_005_003_R2_41</strain>
    </source>
</reference>
<gene>
    <name evidence="2" type="ORF">DI563_14090</name>
</gene>
<evidence type="ECO:0000259" key="1">
    <source>
        <dbReference type="Pfam" id="PF25967"/>
    </source>
</evidence>
<dbReference type="EMBL" id="QFPP01000168">
    <property type="protein sequence ID" value="PZQ73750.1"/>
    <property type="molecule type" value="Genomic_DNA"/>
</dbReference>
<dbReference type="GO" id="GO:1990281">
    <property type="term" value="C:efflux pump complex"/>
    <property type="evidence" value="ECO:0007669"/>
    <property type="project" value="TreeGrafter"/>
</dbReference>
<proteinExistence type="predicted"/>
<dbReference type="Gene3D" id="2.40.420.20">
    <property type="match status" value="1"/>
</dbReference>
<organism evidence="2 3">
    <name type="scientific">Variovorax paradoxus</name>
    <dbReference type="NCBI Taxonomy" id="34073"/>
    <lineage>
        <taxon>Bacteria</taxon>
        <taxon>Pseudomonadati</taxon>
        <taxon>Pseudomonadota</taxon>
        <taxon>Betaproteobacteria</taxon>
        <taxon>Burkholderiales</taxon>
        <taxon>Comamonadaceae</taxon>
        <taxon>Variovorax</taxon>
    </lineage>
</organism>
<dbReference type="GO" id="GO:0015562">
    <property type="term" value="F:efflux transmembrane transporter activity"/>
    <property type="evidence" value="ECO:0007669"/>
    <property type="project" value="TreeGrafter"/>
</dbReference>
<protein>
    <submittedName>
        <fullName evidence="2">Efflux transporter periplasmic adaptor subunit</fullName>
    </submittedName>
</protein>
<dbReference type="InterPro" id="IPR058627">
    <property type="entry name" value="MdtA-like_C"/>
</dbReference>
<accession>A0A2W5SFW0</accession>
<feature type="non-terminal residue" evidence="2">
    <location>
        <position position="1"/>
    </location>
</feature>
<dbReference type="PANTHER" id="PTHR30469">
    <property type="entry name" value="MULTIDRUG RESISTANCE PROTEIN MDTA"/>
    <property type="match status" value="1"/>
</dbReference>